<dbReference type="CDD" id="cd13834">
    <property type="entry name" value="HU_like"/>
    <property type="match status" value="1"/>
</dbReference>
<dbReference type="SUPFAM" id="SSF47729">
    <property type="entry name" value="IHF-like DNA-binding proteins"/>
    <property type="match status" value="1"/>
</dbReference>
<dbReference type="Pfam" id="PF00216">
    <property type="entry name" value="Bac_DNA_binding"/>
    <property type="match status" value="1"/>
</dbReference>
<dbReference type="RefSeq" id="WP_114471523.1">
    <property type="nucleotide sequence ID" value="NZ_QPJK01000011.1"/>
</dbReference>
<feature type="compositionally biased region" description="Polar residues" evidence="3">
    <location>
        <begin position="1"/>
        <end position="10"/>
    </location>
</feature>
<evidence type="ECO:0000256" key="1">
    <source>
        <dbReference type="ARBA" id="ARBA00010529"/>
    </source>
</evidence>
<reference evidence="4 5" key="1">
    <citation type="submission" date="2018-07" db="EMBL/GenBank/DDBJ databases">
        <title>Genomic Encyclopedia of Type Strains, Phase IV (KMG-IV): sequencing the most valuable type-strain genomes for metagenomic binning, comparative biology and taxonomic classification.</title>
        <authorList>
            <person name="Goeker M."/>
        </authorList>
    </citation>
    <scope>NUCLEOTIDE SEQUENCE [LARGE SCALE GENOMIC DNA]</scope>
    <source>
        <strain evidence="4 5">DSM 21634</strain>
    </source>
</reference>
<accession>A0A368XJE8</accession>
<dbReference type="Gene3D" id="4.10.520.10">
    <property type="entry name" value="IHF-like DNA-binding proteins"/>
    <property type="match status" value="1"/>
</dbReference>
<evidence type="ECO:0000256" key="3">
    <source>
        <dbReference type="SAM" id="MobiDB-lite"/>
    </source>
</evidence>
<dbReference type="EMBL" id="QPJK01000011">
    <property type="protein sequence ID" value="RCW66154.1"/>
    <property type="molecule type" value="Genomic_DNA"/>
</dbReference>
<keyword evidence="2 4" id="KW-0238">DNA-binding</keyword>
<dbReference type="GO" id="GO:0030527">
    <property type="term" value="F:structural constituent of chromatin"/>
    <property type="evidence" value="ECO:0007669"/>
    <property type="project" value="InterPro"/>
</dbReference>
<dbReference type="InterPro" id="IPR010992">
    <property type="entry name" value="IHF-like_DNA-bd_dom_sf"/>
</dbReference>
<keyword evidence="5" id="KW-1185">Reference proteome</keyword>
<feature type="compositionally biased region" description="Low complexity" evidence="3">
    <location>
        <begin position="11"/>
        <end position="34"/>
    </location>
</feature>
<protein>
    <submittedName>
        <fullName evidence="4">DNA-binding protein</fullName>
    </submittedName>
</protein>
<dbReference type="InterPro" id="IPR000119">
    <property type="entry name" value="Hist_DNA-bd"/>
</dbReference>
<feature type="region of interest" description="Disordered" evidence="3">
    <location>
        <begin position="1"/>
        <end position="41"/>
    </location>
</feature>
<comment type="similarity">
    <text evidence="1">Belongs to the bacterial histone-like protein family.</text>
</comment>
<sequence>MNLNVAKASNKSSDATVSSTVSKKVPAAKKASAPAPGPLKPIKTAFNKSTLQAHLAELSGAEPKSVKAILAALEATMLASVHKKGLGEFTLPGLLKVTAVAIEAKKKRRGIDPFTKVEREFAAKPATVRVKVRSLKKLKDAAL</sequence>
<evidence type="ECO:0000313" key="4">
    <source>
        <dbReference type="EMBL" id="RCW66154.1"/>
    </source>
</evidence>
<dbReference type="Proteomes" id="UP000252884">
    <property type="component" value="Unassembled WGS sequence"/>
</dbReference>
<name>A0A368XJE8_9BURK</name>
<comment type="caution">
    <text evidence="4">The sequence shown here is derived from an EMBL/GenBank/DDBJ whole genome shotgun (WGS) entry which is preliminary data.</text>
</comment>
<dbReference type="GO" id="GO:0003677">
    <property type="term" value="F:DNA binding"/>
    <property type="evidence" value="ECO:0007669"/>
    <property type="project" value="UniProtKB-KW"/>
</dbReference>
<evidence type="ECO:0000313" key="5">
    <source>
        <dbReference type="Proteomes" id="UP000252884"/>
    </source>
</evidence>
<dbReference type="OrthoDB" id="331625at2"/>
<dbReference type="AlphaFoldDB" id="A0A368XJE8"/>
<gene>
    <name evidence="4" type="ORF">DES41_111112</name>
</gene>
<proteinExistence type="inferred from homology"/>
<evidence type="ECO:0000256" key="2">
    <source>
        <dbReference type="ARBA" id="ARBA00023125"/>
    </source>
</evidence>
<organism evidence="4 5">
    <name type="scientific">Pseudorhodoferax soli</name>
    <dbReference type="NCBI Taxonomy" id="545864"/>
    <lineage>
        <taxon>Bacteria</taxon>
        <taxon>Pseudomonadati</taxon>
        <taxon>Pseudomonadota</taxon>
        <taxon>Betaproteobacteria</taxon>
        <taxon>Burkholderiales</taxon>
        <taxon>Comamonadaceae</taxon>
    </lineage>
</organism>